<protein>
    <submittedName>
        <fullName evidence="2">DUF883 domain-containing protein</fullName>
    </submittedName>
</protein>
<dbReference type="EMBL" id="QJUI01000011">
    <property type="protein sequence ID" value="TBU77946.1"/>
    <property type="molecule type" value="Genomic_DNA"/>
</dbReference>
<dbReference type="AlphaFoldDB" id="A0A4V2KAM5"/>
<name>A0A4V2KAM5_9GAMM</name>
<evidence type="ECO:0000259" key="1">
    <source>
        <dbReference type="Pfam" id="PF19029"/>
    </source>
</evidence>
<evidence type="ECO:0000313" key="3">
    <source>
        <dbReference type="Proteomes" id="UP000292302"/>
    </source>
</evidence>
<dbReference type="PANTHER" id="PTHR35893:SF3">
    <property type="entry name" value="INNER MEMBRANE PROTEIN"/>
    <property type="match status" value="1"/>
</dbReference>
<proteinExistence type="predicted"/>
<dbReference type="OrthoDB" id="7027686at2"/>
<sequence length="116" mass="12488">MEYSLMARKTSLESGLDQFQQESAKELKKLLDQASKALGDAESFSGDKANEAREKVIALLNEAKGSITDKSREAVELGRETIGNAQDRIESNPWTSVAVASGFGLLIGLLVGRSSK</sequence>
<dbReference type="InterPro" id="IPR043605">
    <property type="entry name" value="DUF883_C"/>
</dbReference>
<evidence type="ECO:0000313" key="2">
    <source>
        <dbReference type="EMBL" id="TBU77946.1"/>
    </source>
</evidence>
<reference evidence="2 3" key="1">
    <citation type="submission" date="2018-06" db="EMBL/GenBank/DDBJ databases">
        <title>Three novel Pseudomonas species isolated from symptomatic oak.</title>
        <authorList>
            <person name="Bueno-Gonzalez V."/>
            <person name="Brady C."/>
        </authorList>
    </citation>
    <scope>NUCLEOTIDE SEQUENCE [LARGE SCALE GENOMIC DNA]</scope>
    <source>
        <strain evidence="2 3">P9A</strain>
    </source>
</reference>
<gene>
    <name evidence="2" type="ORF">DNK06_14085</name>
</gene>
<dbReference type="InterPro" id="IPR010279">
    <property type="entry name" value="YqjD/ElaB"/>
</dbReference>
<dbReference type="Pfam" id="PF19029">
    <property type="entry name" value="DUF883_C"/>
    <property type="match status" value="1"/>
</dbReference>
<accession>A0A4V2KAM5</accession>
<dbReference type="Proteomes" id="UP000292302">
    <property type="component" value="Unassembled WGS sequence"/>
</dbReference>
<comment type="caution">
    <text evidence="2">The sequence shown here is derived from an EMBL/GenBank/DDBJ whole genome shotgun (WGS) entry which is preliminary data.</text>
</comment>
<keyword evidence="3" id="KW-1185">Reference proteome</keyword>
<dbReference type="PANTHER" id="PTHR35893">
    <property type="entry name" value="INNER MEMBRANE PROTEIN-RELATED"/>
    <property type="match status" value="1"/>
</dbReference>
<dbReference type="GO" id="GO:0043022">
    <property type="term" value="F:ribosome binding"/>
    <property type="evidence" value="ECO:0007669"/>
    <property type="project" value="InterPro"/>
</dbReference>
<organism evidence="2 3">
    <name type="scientific">Phytopseudomonas daroniae</name>
    <dbReference type="NCBI Taxonomy" id="2487519"/>
    <lineage>
        <taxon>Bacteria</taxon>
        <taxon>Pseudomonadati</taxon>
        <taxon>Pseudomonadota</taxon>
        <taxon>Gammaproteobacteria</taxon>
        <taxon>Pseudomonadales</taxon>
        <taxon>Pseudomonadaceae</taxon>
        <taxon>Phytopseudomonas</taxon>
    </lineage>
</organism>
<feature type="domain" description="DUF883" evidence="1">
    <location>
        <begin position="85"/>
        <end position="113"/>
    </location>
</feature>